<name>A0A0K0EGN1_STRER</name>
<evidence type="ECO:0000313" key="5">
    <source>
        <dbReference type="WBParaSite" id="TCONS_00016870.p1"/>
    </source>
</evidence>
<sequence length="100" mass="11990">MNNYNKATLFTIILICVLFTYNYAAPVINKENTPNKKQLTFTNTIHIVKHRHNKKVENNNSITNEEDEKENKRIRRNPDKKEYPRICYFSPIQCLFTRNK</sequence>
<evidence type="ECO:0000256" key="1">
    <source>
        <dbReference type="SAM" id="MobiDB-lite"/>
    </source>
</evidence>
<evidence type="ECO:0000313" key="4">
    <source>
        <dbReference type="WBParaSite" id="SSTP_0000864200.1"/>
    </source>
</evidence>
<keyword evidence="3" id="KW-1185">Reference proteome</keyword>
<dbReference type="WBParaSite" id="SSTP_0000864200.1">
    <property type="protein sequence ID" value="SSTP_0000864200.1"/>
    <property type="gene ID" value="SSTP_0000864200"/>
</dbReference>
<proteinExistence type="predicted"/>
<protein>
    <submittedName>
        <fullName evidence="5">Fam-c protein</fullName>
    </submittedName>
    <submittedName>
        <fullName evidence="4">Plasmodium yoelii subtelomeric region (PYST-C1)</fullName>
    </submittedName>
</protein>
<organism evidence="4">
    <name type="scientific">Strongyloides stercoralis</name>
    <name type="common">Threadworm</name>
    <dbReference type="NCBI Taxonomy" id="6248"/>
    <lineage>
        <taxon>Eukaryota</taxon>
        <taxon>Metazoa</taxon>
        <taxon>Ecdysozoa</taxon>
        <taxon>Nematoda</taxon>
        <taxon>Chromadorea</taxon>
        <taxon>Rhabditida</taxon>
        <taxon>Tylenchina</taxon>
        <taxon>Panagrolaimomorpha</taxon>
        <taxon>Strongyloidoidea</taxon>
        <taxon>Strongyloididae</taxon>
        <taxon>Strongyloides</taxon>
    </lineage>
</organism>
<keyword evidence="2" id="KW-0732">Signal</keyword>
<evidence type="ECO:0000313" key="3">
    <source>
        <dbReference type="Proteomes" id="UP000035681"/>
    </source>
</evidence>
<evidence type="ECO:0000256" key="2">
    <source>
        <dbReference type="SAM" id="SignalP"/>
    </source>
</evidence>
<feature type="chain" id="PRO_5005328263" evidence="2">
    <location>
        <begin position="25"/>
        <end position="100"/>
    </location>
</feature>
<accession>A0A0K0EGN1</accession>
<feature type="region of interest" description="Disordered" evidence="1">
    <location>
        <begin position="50"/>
        <end position="77"/>
    </location>
</feature>
<feature type="signal peptide" evidence="2">
    <location>
        <begin position="1"/>
        <end position="24"/>
    </location>
</feature>
<reference evidence="4" key="1">
    <citation type="submission" date="2015-08" db="UniProtKB">
        <authorList>
            <consortium name="WormBaseParasite"/>
        </authorList>
    </citation>
    <scope>IDENTIFICATION</scope>
</reference>
<dbReference type="WBParaSite" id="TCONS_00016870.p1">
    <property type="protein sequence ID" value="TCONS_00016870.p1"/>
    <property type="gene ID" value="XLOC_011513"/>
</dbReference>
<dbReference type="AlphaFoldDB" id="A0A0K0EGN1"/>
<dbReference type="Proteomes" id="UP000035681">
    <property type="component" value="Unplaced"/>
</dbReference>